<dbReference type="RefSeq" id="XP_064658177.1">
    <property type="nucleotide sequence ID" value="XM_064803262.1"/>
</dbReference>
<proteinExistence type="predicted"/>
<name>A0AAV9P8V2_9PEZI</name>
<evidence type="ECO:0000256" key="1">
    <source>
        <dbReference type="SAM" id="MobiDB-lite"/>
    </source>
</evidence>
<dbReference type="EMBL" id="JAVRRT010000009">
    <property type="protein sequence ID" value="KAK5168711.1"/>
    <property type="molecule type" value="Genomic_DNA"/>
</dbReference>
<feature type="region of interest" description="Disordered" evidence="1">
    <location>
        <begin position="327"/>
        <end position="372"/>
    </location>
</feature>
<gene>
    <name evidence="2" type="ORF">LTR77_006020</name>
</gene>
<dbReference type="InterPro" id="IPR032710">
    <property type="entry name" value="NTF2-like_dom_sf"/>
</dbReference>
<dbReference type="SUPFAM" id="SSF54427">
    <property type="entry name" value="NTF2-like"/>
    <property type="match status" value="1"/>
</dbReference>
<dbReference type="Proteomes" id="UP001337655">
    <property type="component" value="Unassembled WGS sequence"/>
</dbReference>
<sequence>MPPRLHITGDTPDCDPALLQQFTDEGFDTTYLPHGQGGKPYRDKLTRLSHDLELGESYAVVAYGAAAKDCLLQHTKPQAHLSALICHYPPTIPDPKAKFPSQLNLLCHLAGSQGFAPAFDSYTYPNAKPGFAEPNDPSYDKVAASLAWTRILSILRKAFKLETRLEPIREEHLRRSFTGKDAAGTTAGMITSPKPYVTNVPTLTGGIGQRDLFLFYRDYFRNPPSLRMKLVSRTMGEDRVVDEMVVSFKHSEEVPWLLPGVPATERVVHVAMVSVVCVRGGKIYHEHVYWDQASVLVQVGLLDPKLVPEQMKKRGLKRLPVVGAESAAKVLDEESHPSNELIPSWKDRPKGDPGALPSRPKQAANGARAGDE</sequence>
<evidence type="ECO:0008006" key="4">
    <source>
        <dbReference type="Google" id="ProtNLM"/>
    </source>
</evidence>
<dbReference type="GO" id="GO:0030638">
    <property type="term" value="P:polyketide metabolic process"/>
    <property type="evidence" value="ECO:0007669"/>
    <property type="project" value="InterPro"/>
</dbReference>
<accession>A0AAV9P8V2</accession>
<comment type="caution">
    <text evidence="2">The sequence shown here is derived from an EMBL/GenBank/DDBJ whole genome shotgun (WGS) entry which is preliminary data.</text>
</comment>
<dbReference type="PANTHER" id="PTHR38436:SF3">
    <property type="entry name" value="CARBOXYMETHYLENEBUTENOLIDASE-RELATED"/>
    <property type="match status" value="1"/>
</dbReference>
<dbReference type="GeneID" id="89927360"/>
<dbReference type="PANTHER" id="PTHR38436">
    <property type="entry name" value="POLYKETIDE CYCLASE SNOAL-LIKE DOMAIN"/>
    <property type="match status" value="1"/>
</dbReference>
<dbReference type="AlphaFoldDB" id="A0AAV9P8V2"/>
<evidence type="ECO:0000313" key="3">
    <source>
        <dbReference type="Proteomes" id="UP001337655"/>
    </source>
</evidence>
<evidence type="ECO:0000313" key="2">
    <source>
        <dbReference type="EMBL" id="KAK5168711.1"/>
    </source>
</evidence>
<dbReference type="InterPro" id="IPR009959">
    <property type="entry name" value="Cyclase_SnoaL-like"/>
</dbReference>
<protein>
    <recommendedName>
        <fullName evidence="4">Dienelactone hydrolase</fullName>
    </recommendedName>
</protein>
<keyword evidence="3" id="KW-1185">Reference proteome</keyword>
<organism evidence="2 3">
    <name type="scientific">Saxophila tyrrhenica</name>
    <dbReference type="NCBI Taxonomy" id="1690608"/>
    <lineage>
        <taxon>Eukaryota</taxon>
        <taxon>Fungi</taxon>
        <taxon>Dikarya</taxon>
        <taxon>Ascomycota</taxon>
        <taxon>Pezizomycotina</taxon>
        <taxon>Dothideomycetes</taxon>
        <taxon>Dothideomycetidae</taxon>
        <taxon>Mycosphaerellales</taxon>
        <taxon>Extremaceae</taxon>
        <taxon>Saxophila</taxon>
    </lineage>
</organism>
<dbReference type="Gene3D" id="3.10.450.50">
    <property type="match status" value="1"/>
</dbReference>
<reference evidence="2 3" key="1">
    <citation type="submission" date="2023-08" db="EMBL/GenBank/DDBJ databases">
        <title>Black Yeasts Isolated from many extreme environments.</title>
        <authorList>
            <person name="Coleine C."/>
            <person name="Stajich J.E."/>
            <person name="Selbmann L."/>
        </authorList>
    </citation>
    <scope>NUCLEOTIDE SEQUENCE [LARGE SCALE GENOMIC DNA]</scope>
    <source>
        <strain evidence="2 3">CCFEE 5935</strain>
    </source>
</reference>